<keyword evidence="3" id="KW-0378">Hydrolase</keyword>
<dbReference type="Gene3D" id="2.70.70.10">
    <property type="entry name" value="Glucose Permease (Domain IIA)"/>
    <property type="match status" value="1"/>
</dbReference>
<evidence type="ECO:0000313" key="3">
    <source>
        <dbReference type="EMBL" id="MEQ2470751.1"/>
    </source>
</evidence>
<dbReference type="PANTHER" id="PTHR21666">
    <property type="entry name" value="PEPTIDASE-RELATED"/>
    <property type="match status" value="1"/>
</dbReference>
<accession>A0ABV1FDA8</accession>
<dbReference type="PANTHER" id="PTHR21666:SF270">
    <property type="entry name" value="MUREIN HYDROLASE ACTIVATOR ENVC"/>
    <property type="match status" value="1"/>
</dbReference>
<dbReference type="Pfam" id="PF01551">
    <property type="entry name" value="Peptidase_M23"/>
    <property type="match status" value="1"/>
</dbReference>
<dbReference type="InterPro" id="IPR050570">
    <property type="entry name" value="Cell_wall_metabolism_enzyme"/>
</dbReference>
<dbReference type="InterPro" id="IPR016047">
    <property type="entry name" value="M23ase_b-sheet_dom"/>
</dbReference>
<organism evidence="3 4">
    <name type="scientific">Ruminococcoides intestinale</name>
    <dbReference type="NCBI Taxonomy" id="3133162"/>
    <lineage>
        <taxon>Bacteria</taxon>
        <taxon>Bacillati</taxon>
        <taxon>Bacillota</taxon>
        <taxon>Clostridia</taxon>
        <taxon>Eubacteriales</taxon>
        <taxon>Oscillospiraceae</taxon>
        <taxon>Ruminococcoides</taxon>
    </lineage>
</organism>
<protein>
    <submittedName>
        <fullName evidence="3">M23 family metallopeptidase</fullName>
        <ecNumber evidence="3">3.4.-.-</ecNumber>
    </submittedName>
</protein>
<feature type="domain" description="M23ase beta-sheet core" evidence="2">
    <location>
        <begin position="139"/>
        <end position="234"/>
    </location>
</feature>
<keyword evidence="1" id="KW-0472">Membrane</keyword>
<dbReference type="EC" id="3.4.-.-" evidence="3"/>
<evidence type="ECO:0000313" key="4">
    <source>
        <dbReference type="Proteomes" id="UP001490816"/>
    </source>
</evidence>
<keyword evidence="4" id="KW-1185">Reference proteome</keyword>
<dbReference type="InterPro" id="IPR011055">
    <property type="entry name" value="Dup_hybrid_motif"/>
</dbReference>
<dbReference type="Proteomes" id="UP001490816">
    <property type="component" value="Unassembled WGS sequence"/>
</dbReference>
<reference evidence="3 4" key="1">
    <citation type="submission" date="2024-03" db="EMBL/GenBank/DDBJ databases">
        <title>Human intestinal bacterial collection.</title>
        <authorList>
            <person name="Pauvert C."/>
            <person name="Hitch T.C.A."/>
            <person name="Clavel T."/>
        </authorList>
    </citation>
    <scope>NUCLEOTIDE SEQUENCE [LARGE SCALE GENOMIC DNA]</scope>
    <source>
        <strain evidence="3 4">CLA-JM-H38</strain>
    </source>
</reference>
<proteinExistence type="predicted"/>
<dbReference type="GO" id="GO:0016787">
    <property type="term" value="F:hydrolase activity"/>
    <property type="evidence" value="ECO:0007669"/>
    <property type="project" value="UniProtKB-KW"/>
</dbReference>
<evidence type="ECO:0000259" key="2">
    <source>
        <dbReference type="Pfam" id="PF01551"/>
    </source>
</evidence>
<evidence type="ECO:0000256" key="1">
    <source>
        <dbReference type="SAM" id="Phobius"/>
    </source>
</evidence>
<name>A0ABV1FDA8_9FIRM</name>
<keyword evidence="1" id="KW-0812">Transmembrane</keyword>
<sequence length="242" mass="26394">MSDYYNNRKKKRSRREKIGFYTACSICLIAVCMAVYSTYNTLSVPSAKTPDATQSNEVKVNENVTGVTQTLPEVKLDVEVPTIAATEEPSTNPTESSKNALETMLSTDLSLNYPLNSNNVVREYSEKSVYFKTLNVWKPHTGVDFGGKLGDDVTAMTGGVVTNVCEDKMLGKIVEISTDNVICRYCGLGSVDVNKGDSIDVGKKVGTIGAVPFEAGDENHIHIEVKIDGKYADPLSFINNNE</sequence>
<dbReference type="CDD" id="cd12797">
    <property type="entry name" value="M23_peptidase"/>
    <property type="match status" value="1"/>
</dbReference>
<gene>
    <name evidence="3" type="ORF">WMO39_10520</name>
</gene>
<dbReference type="SUPFAM" id="SSF51261">
    <property type="entry name" value="Duplicated hybrid motif"/>
    <property type="match status" value="1"/>
</dbReference>
<dbReference type="EMBL" id="JBBMEZ010000036">
    <property type="protein sequence ID" value="MEQ2470751.1"/>
    <property type="molecule type" value="Genomic_DNA"/>
</dbReference>
<feature type="transmembrane region" description="Helical" evidence="1">
    <location>
        <begin position="20"/>
        <end position="39"/>
    </location>
</feature>
<keyword evidence="1" id="KW-1133">Transmembrane helix</keyword>
<comment type="caution">
    <text evidence="3">The sequence shown here is derived from an EMBL/GenBank/DDBJ whole genome shotgun (WGS) entry which is preliminary data.</text>
</comment>
<dbReference type="RefSeq" id="WP_117950495.1">
    <property type="nucleotide sequence ID" value="NZ_JBBMEZ010000036.1"/>
</dbReference>